<evidence type="ECO:0000313" key="2">
    <source>
        <dbReference type="Proteomes" id="UP000613208"/>
    </source>
</evidence>
<reference evidence="1" key="1">
    <citation type="submission" date="2020-06" db="EMBL/GenBank/DDBJ databases">
        <title>Characterization of fructooligosaccharide metabolism and fructooligosaccharide-degrading enzymes in human commensal butyrate producers.</title>
        <authorList>
            <person name="Tanno H."/>
            <person name="Fujii T."/>
            <person name="Hirano K."/>
            <person name="Maeno S."/>
            <person name="Tonozuka T."/>
            <person name="Sakamoto M."/>
            <person name="Ohkuma M."/>
            <person name="Tochio T."/>
            <person name="Endo A."/>
        </authorList>
    </citation>
    <scope>NUCLEOTIDE SEQUENCE</scope>
    <source>
        <strain evidence="1">JCM 17466</strain>
    </source>
</reference>
<evidence type="ECO:0008006" key="3">
    <source>
        <dbReference type="Google" id="ProtNLM"/>
    </source>
</evidence>
<dbReference type="RefSeq" id="WP_201310360.1">
    <property type="nucleotide sequence ID" value="NZ_BLYI01000024.1"/>
</dbReference>
<dbReference type="EMBL" id="BLYI01000024">
    <property type="protein sequence ID" value="GFO84641.1"/>
    <property type="molecule type" value="Genomic_DNA"/>
</dbReference>
<organism evidence="1 2">
    <name type="scientific">Anaerostipes butyraticus</name>
    <dbReference type="NCBI Taxonomy" id="645466"/>
    <lineage>
        <taxon>Bacteria</taxon>
        <taxon>Bacillati</taxon>
        <taxon>Bacillota</taxon>
        <taxon>Clostridia</taxon>
        <taxon>Lachnospirales</taxon>
        <taxon>Lachnospiraceae</taxon>
        <taxon>Anaerostipes</taxon>
    </lineage>
</organism>
<name>A0A916Q8Q0_9FIRM</name>
<dbReference type="Proteomes" id="UP000613208">
    <property type="component" value="Unassembled WGS sequence"/>
</dbReference>
<gene>
    <name evidence="1" type="ORF">ANBU17_09880</name>
</gene>
<comment type="caution">
    <text evidence="1">The sequence shown here is derived from an EMBL/GenBank/DDBJ whole genome shotgun (WGS) entry which is preliminary data.</text>
</comment>
<dbReference type="AlphaFoldDB" id="A0A916Q8Q0"/>
<sequence>MRLVDNDEYIPVLIGLMEEGKEVSMIISGSSMNPFLIHHRDSILMKKPDGPVRRGEMVFYQRPSGAYVMHRVHHIDKNGMLYMVGDAQTEIEGPLDPDCVFAIIIKVKRKGKWIQPGDFWWFFFRCIWIRCIPLRRLLMRMYGVVSKGGKK</sequence>
<evidence type="ECO:0000313" key="1">
    <source>
        <dbReference type="EMBL" id="GFO84641.1"/>
    </source>
</evidence>
<proteinExistence type="predicted"/>
<protein>
    <recommendedName>
        <fullName evidence="3">Peptidase S24/S26A/S26B/S26C domain-containing protein</fullName>
    </recommendedName>
</protein>
<accession>A0A916Q8Q0</accession>
<keyword evidence="2" id="KW-1185">Reference proteome</keyword>
<dbReference type="CDD" id="cd06462">
    <property type="entry name" value="Peptidase_S24_S26"/>
    <property type="match status" value="1"/>
</dbReference>